<dbReference type="EMBL" id="CAJFCJ010000005">
    <property type="protein sequence ID" value="CAD5114570.1"/>
    <property type="molecule type" value="Genomic_DNA"/>
</dbReference>
<name>A0A7I8VGP6_9ANNE</name>
<organism evidence="1 2">
    <name type="scientific">Dimorphilus gyrociliatus</name>
    <dbReference type="NCBI Taxonomy" id="2664684"/>
    <lineage>
        <taxon>Eukaryota</taxon>
        <taxon>Metazoa</taxon>
        <taxon>Spiralia</taxon>
        <taxon>Lophotrochozoa</taxon>
        <taxon>Annelida</taxon>
        <taxon>Polychaeta</taxon>
        <taxon>Polychaeta incertae sedis</taxon>
        <taxon>Dinophilidae</taxon>
        <taxon>Dimorphilus</taxon>
    </lineage>
</organism>
<proteinExistence type="predicted"/>
<gene>
    <name evidence="1" type="ORF">DGYR_LOCUS3398</name>
</gene>
<evidence type="ECO:0000313" key="2">
    <source>
        <dbReference type="Proteomes" id="UP000549394"/>
    </source>
</evidence>
<evidence type="ECO:0000313" key="1">
    <source>
        <dbReference type="EMBL" id="CAD5114570.1"/>
    </source>
</evidence>
<dbReference type="Proteomes" id="UP000549394">
    <property type="component" value="Unassembled WGS sequence"/>
</dbReference>
<sequence length="376" mass="44497">MTNRIGDEQERIKQERILDETVNELIVSIKEQKENILDEMDLFYSEKKFSLQQALSDVKRLQDLHENSTNPIICQNMEKMKKNFIYSTKNLLNKVAIYSMSEFAQTKNIGGIIKPIFEVPFKEELIELSKPITRVIATKIGFLALQNGCEIIEVKTKKCLISEKDEILDIYSTYEDNLAYIQYREGRFYCKEINLEYRQTEEVRLPKCKIDPLTVMFGVFRDNIIIRSCNSKETFIIERKTLCCETWSNKLHKMNRNFTYKVFNNGLYYIYNSSVICYDSDFKRSYKRKAVSCSINGHSMYSNIMNKILEGYKIIGHDDKLILFSKESTYYIQQDYMFKNKSLIDYKVTSENIIFCLMDRANSKKLYIQSFPHLYK</sequence>
<comment type="caution">
    <text evidence="1">The sequence shown here is derived from an EMBL/GenBank/DDBJ whole genome shotgun (WGS) entry which is preliminary data.</text>
</comment>
<keyword evidence="2" id="KW-1185">Reference proteome</keyword>
<reference evidence="1 2" key="1">
    <citation type="submission" date="2020-08" db="EMBL/GenBank/DDBJ databases">
        <authorList>
            <person name="Hejnol A."/>
        </authorList>
    </citation>
    <scope>NUCLEOTIDE SEQUENCE [LARGE SCALE GENOMIC DNA]</scope>
</reference>
<dbReference type="AlphaFoldDB" id="A0A7I8VGP6"/>
<protein>
    <submittedName>
        <fullName evidence="1">Uncharacterized protein</fullName>
    </submittedName>
</protein>
<accession>A0A7I8VGP6</accession>